<evidence type="ECO:0008006" key="3">
    <source>
        <dbReference type="Google" id="ProtNLM"/>
    </source>
</evidence>
<dbReference type="NCBIfam" id="TIGR02001">
    <property type="entry name" value="gcw_chp"/>
    <property type="match status" value="1"/>
</dbReference>
<keyword evidence="2" id="KW-1185">Reference proteome</keyword>
<evidence type="ECO:0000313" key="1">
    <source>
        <dbReference type="EMBL" id="QBG37664.1"/>
    </source>
</evidence>
<dbReference type="AlphaFoldDB" id="A0A4P6P7Z5"/>
<accession>A0A4P6P7Z5</accession>
<dbReference type="InterPro" id="IPR010239">
    <property type="entry name" value="CHP02001"/>
</dbReference>
<organism evidence="1 2">
    <name type="scientific">Litorilituus sediminis</name>
    <dbReference type="NCBI Taxonomy" id="718192"/>
    <lineage>
        <taxon>Bacteria</taxon>
        <taxon>Pseudomonadati</taxon>
        <taxon>Pseudomonadota</taxon>
        <taxon>Gammaproteobacteria</taxon>
        <taxon>Alteromonadales</taxon>
        <taxon>Colwelliaceae</taxon>
        <taxon>Litorilituus</taxon>
    </lineage>
</organism>
<gene>
    <name evidence="1" type="ORF">EMK97_00340</name>
</gene>
<dbReference type="Proteomes" id="UP000290244">
    <property type="component" value="Chromosome"/>
</dbReference>
<proteinExistence type="predicted"/>
<sequence length="220" mass="23862">MMITYLSAPLTYAKNQLSANVGATSNYLWRGLEQTNGKAAISGGLDYNMSSGFYAGTWVSNADWSDGMSYELDLYAGYAAQISEIDYSVGVIYYAYPDSDADVDFSEINASLSYGMFTLSYSVLAHADGSDFTDDSYLAADINFNVLTDAEINLHLGAGLDDFYAGESYIDYGVSFSKLGFTLGVSNTNLSDSDVKAYISYSIALEFLSKAQQCISELGY</sequence>
<dbReference type="KEGG" id="lsd:EMK97_00340"/>
<dbReference type="OrthoDB" id="9793561at2"/>
<reference evidence="1 2" key="1">
    <citation type="submission" date="2018-12" db="EMBL/GenBank/DDBJ databases">
        <title>Complete genome of Litorilituus sediminis.</title>
        <authorList>
            <person name="Liu A."/>
            <person name="Rong J."/>
        </authorList>
    </citation>
    <scope>NUCLEOTIDE SEQUENCE [LARGE SCALE GENOMIC DNA]</scope>
    <source>
        <strain evidence="1 2">JCM 17549</strain>
    </source>
</reference>
<evidence type="ECO:0000313" key="2">
    <source>
        <dbReference type="Proteomes" id="UP000290244"/>
    </source>
</evidence>
<dbReference type="EMBL" id="CP034759">
    <property type="protein sequence ID" value="QBG37664.1"/>
    <property type="molecule type" value="Genomic_DNA"/>
</dbReference>
<dbReference type="Pfam" id="PF09694">
    <property type="entry name" value="Gcw_chp"/>
    <property type="match status" value="1"/>
</dbReference>
<name>A0A4P6P7Z5_9GAMM</name>
<protein>
    <recommendedName>
        <fullName evidence="3">Porin</fullName>
    </recommendedName>
</protein>